<evidence type="ECO:0000256" key="4">
    <source>
        <dbReference type="ARBA" id="ARBA00022679"/>
    </source>
</evidence>
<evidence type="ECO:0000256" key="3">
    <source>
        <dbReference type="ARBA" id="ARBA00017144"/>
    </source>
</evidence>
<dbReference type="GO" id="GO:0006235">
    <property type="term" value="P:dTTP biosynthetic process"/>
    <property type="evidence" value="ECO:0007669"/>
    <property type="project" value="UniProtKB-UniRule"/>
</dbReference>
<keyword evidence="16" id="KW-1185">Reference proteome</keyword>
<feature type="compositionally biased region" description="Polar residues" evidence="12">
    <location>
        <begin position="702"/>
        <end position="713"/>
    </location>
</feature>
<dbReference type="AlphaFoldDB" id="A0A9W6LF55"/>
<keyword evidence="6 11" id="KW-0547">Nucleotide-binding</keyword>
<feature type="transmembrane region" description="Helical" evidence="13">
    <location>
        <begin position="281"/>
        <end position="301"/>
    </location>
</feature>
<dbReference type="Pfam" id="PF07690">
    <property type="entry name" value="MFS_1"/>
    <property type="match status" value="1"/>
</dbReference>
<evidence type="ECO:0000256" key="13">
    <source>
        <dbReference type="SAM" id="Phobius"/>
    </source>
</evidence>
<dbReference type="Pfam" id="PF02223">
    <property type="entry name" value="Thymidylate_kin"/>
    <property type="match status" value="1"/>
</dbReference>
<dbReference type="CDD" id="cd01672">
    <property type="entry name" value="TMPK"/>
    <property type="match status" value="1"/>
</dbReference>
<evidence type="ECO:0000256" key="10">
    <source>
        <dbReference type="ARBA" id="ARBA00057735"/>
    </source>
</evidence>
<organism evidence="15 16">
    <name type="scientific">Glycomyces algeriensis</name>
    <dbReference type="NCBI Taxonomy" id="256037"/>
    <lineage>
        <taxon>Bacteria</taxon>
        <taxon>Bacillati</taxon>
        <taxon>Actinomycetota</taxon>
        <taxon>Actinomycetes</taxon>
        <taxon>Glycomycetales</taxon>
        <taxon>Glycomycetaceae</taxon>
        <taxon>Glycomyces</taxon>
    </lineage>
</organism>
<evidence type="ECO:0000256" key="5">
    <source>
        <dbReference type="ARBA" id="ARBA00022727"/>
    </source>
</evidence>
<feature type="transmembrane region" description="Helical" evidence="13">
    <location>
        <begin position="20"/>
        <end position="42"/>
    </location>
</feature>
<dbReference type="GO" id="GO:0005829">
    <property type="term" value="C:cytosol"/>
    <property type="evidence" value="ECO:0007669"/>
    <property type="project" value="TreeGrafter"/>
</dbReference>
<evidence type="ECO:0000313" key="16">
    <source>
        <dbReference type="Proteomes" id="UP001144313"/>
    </source>
</evidence>
<dbReference type="HAMAP" id="MF_00165">
    <property type="entry name" value="Thymidylate_kinase"/>
    <property type="match status" value="1"/>
</dbReference>
<evidence type="ECO:0000256" key="12">
    <source>
        <dbReference type="SAM" id="MobiDB-lite"/>
    </source>
</evidence>
<dbReference type="GO" id="GO:0006227">
    <property type="term" value="P:dUDP biosynthetic process"/>
    <property type="evidence" value="ECO:0007669"/>
    <property type="project" value="TreeGrafter"/>
</dbReference>
<feature type="transmembrane region" description="Helical" evidence="13">
    <location>
        <begin position="337"/>
        <end position="359"/>
    </location>
</feature>
<protein>
    <recommendedName>
        <fullName evidence="3 11">Thymidylate kinase</fullName>
        <ecNumber evidence="2 11">2.7.4.9</ecNumber>
    </recommendedName>
    <alternativeName>
        <fullName evidence="11">dTMP kinase</fullName>
    </alternativeName>
</protein>
<comment type="similarity">
    <text evidence="1 11">Belongs to the thymidylate kinase family.</text>
</comment>
<keyword evidence="4 11" id="KW-0808">Transferase</keyword>
<proteinExistence type="inferred from homology"/>
<feature type="binding site" evidence="11">
    <location>
        <begin position="474"/>
        <end position="481"/>
    </location>
    <ligand>
        <name>ATP</name>
        <dbReference type="ChEBI" id="CHEBI:30616"/>
    </ligand>
</feature>
<reference evidence="15" key="1">
    <citation type="submission" date="2022-12" db="EMBL/GenBank/DDBJ databases">
        <title>Reference genome sequencing for broad-spectrum identification of bacterial and archaeal isolates by mass spectrometry.</title>
        <authorList>
            <person name="Sekiguchi Y."/>
            <person name="Tourlousse D.M."/>
        </authorList>
    </citation>
    <scope>NUCLEOTIDE SEQUENCE</scope>
    <source>
        <strain evidence="15">LLR39Z86</strain>
    </source>
</reference>
<evidence type="ECO:0000256" key="1">
    <source>
        <dbReference type="ARBA" id="ARBA00009776"/>
    </source>
</evidence>
<dbReference type="PROSITE" id="PS01331">
    <property type="entry name" value="THYMIDYLATE_KINASE"/>
    <property type="match status" value="1"/>
</dbReference>
<evidence type="ECO:0000313" key="15">
    <source>
        <dbReference type="EMBL" id="GLI41607.1"/>
    </source>
</evidence>
<dbReference type="Proteomes" id="UP001144313">
    <property type="component" value="Unassembled WGS sequence"/>
</dbReference>
<keyword evidence="13" id="KW-0472">Membrane</keyword>
<feature type="region of interest" description="Disordered" evidence="12">
    <location>
        <begin position="681"/>
        <end position="750"/>
    </location>
</feature>
<evidence type="ECO:0000256" key="8">
    <source>
        <dbReference type="ARBA" id="ARBA00022840"/>
    </source>
</evidence>
<dbReference type="NCBIfam" id="TIGR00041">
    <property type="entry name" value="DTMP_kinase"/>
    <property type="match status" value="1"/>
</dbReference>
<dbReference type="InterPro" id="IPR036259">
    <property type="entry name" value="MFS_trans_sf"/>
</dbReference>
<dbReference type="EMBL" id="BSDT01000001">
    <property type="protein sequence ID" value="GLI41607.1"/>
    <property type="molecule type" value="Genomic_DNA"/>
</dbReference>
<feature type="transmembrane region" description="Helical" evidence="13">
    <location>
        <begin position="194"/>
        <end position="214"/>
    </location>
</feature>
<feature type="transmembrane region" description="Helical" evidence="13">
    <location>
        <begin position="155"/>
        <end position="174"/>
    </location>
</feature>
<dbReference type="RefSeq" id="WP_270117762.1">
    <property type="nucleotide sequence ID" value="NZ_BAAAOL010000013.1"/>
</dbReference>
<dbReference type="GO" id="GO:0004798">
    <property type="term" value="F:dTMP kinase activity"/>
    <property type="evidence" value="ECO:0007669"/>
    <property type="project" value="UniProtKB-UniRule"/>
</dbReference>
<evidence type="ECO:0000256" key="11">
    <source>
        <dbReference type="HAMAP-Rule" id="MF_00165"/>
    </source>
</evidence>
<evidence type="ECO:0000256" key="9">
    <source>
        <dbReference type="ARBA" id="ARBA00048743"/>
    </source>
</evidence>
<dbReference type="InterPro" id="IPR039430">
    <property type="entry name" value="Thymidylate_kin-like_dom"/>
</dbReference>
<keyword evidence="13" id="KW-1133">Transmembrane helix</keyword>
<comment type="caution">
    <text evidence="15">The sequence shown here is derived from an EMBL/GenBank/DDBJ whole genome shotgun (WGS) entry which is preliminary data.</text>
</comment>
<dbReference type="PANTHER" id="PTHR10344">
    <property type="entry name" value="THYMIDYLATE KINASE"/>
    <property type="match status" value="1"/>
</dbReference>
<keyword evidence="8 11" id="KW-0067">ATP-binding</keyword>
<evidence type="ECO:0000259" key="14">
    <source>
        <dbReference type="Pfam" id="PF02223"/>
    </source>
</evidence>
<accession>A0A9W6LF55</accession>
<dbReference type="Gene3D" id="3.40.50.300">
    <property type="entry name" value="P-loop containing nucleotide triphosphate hydrolases"/>
    <property type="match status" value="1"/>
</dbReference>
<sequence length="750" mass="79672">MANTLGDIQTVLRIRPFRRLWTVLGLASFGDWLAIFATAGFAQSLFDDPAAKGAAFSATIVLRLLPSLVLGPVAGVFADRFDRRKTMAACDTARFLLIASVPTVYLITDNTAVTVAWLAIAQLCIEGAVLIWSPAKEAAVPNLLPPEKYEAANQLSLATTYGIAPPLAFAVLAILERGSAVWSNLGTWAEPMVIALYLTAAMFAILAVTVYFFIPEISGRIGEAAAKTSSVWHDFVEGWSYLRTSERVRGLIVGMLGAFSGAGILIGVGTVYATTLGAGEAAFYTLAVFLFLGLGCGIAFGPKLIGELSRLRWFGMSIVLAGTGLALDAVAPHMVFSVIGSLIIGLGAGMAFLAGITLLQRETEDEIRGRMFAFIAVSARVILMLSMTIAAPLAGWQAARSLDLGFADVPLSMSRILLFIAAALVVWLGVTAFKSMDDKPGVPVFADLWSSLRGRPLTAAEPVAGTGFFVVFEGGEGAGKSTQSVKLAAWLKLRGYEAVLTREPGATDIGMRIRSLVLDSAPENSGGASTPTPRAEALLFAADRAQHVDKVIRPALERGAVVVSDRYIDSSIAYQGSGRALGKDEIAWVSTWATGGLKPDLTVLLDVDPADGLHRAKAGGDGDRLEQEQLEYHEKVRETFLQLAAADSGRYLVIEAGGTPDEIAARVRAAVAERLDIRTRTTRTETGWPGLDATRNGAKGNKNPQHDTTQNDTAPHDTTRNGTGKPDAAPTAQSTKDYGWDTVAEEASRP</sequence>
<evidence type="ECO:0000256" key="2">
    <source>
        <dbReference type="ARBA" id="ARBA00012980"/>
    </source>
</evidence>
<evidence type="ECO:0000256" key="7">
    <source>
        <dbReference type="ARBA" id="ARBA00022777"/>
    </source>
</evidence>
<feature type="transmembrane region" description="Helical" evidence="13">
    <location>
        <begin position="313"/>
        <end position="331"/>
    </location>
</feature>
<dbReference type="CDD" id="cd06173">
    <property type="entry name" value="MFS_MefA_like"/>
    <property type="match status" value="1"/>
</dbReference>
<dbReference type="GO" id="GO:0022857">
    <property type="term" value="F:transmembrane transporter activity"/>
    <property type="evidence" value="ECO:0007669"/>
    <property type="project" value="InterPro"/>
</dbReference>
<dbReference type="Gene3D" id="1.20.1250.20">
    <property type="entry name" value="MFS general substrate transporter like domains"/>
    <property type="match status" value="1"/>
</dbReference>
<feature type="transmembrane region" description="Helical" evidence="13">
    <location>
        <begin position="416"/>
        <end position="433"/>
    </location>
</feature>
<dbReference type="GO" id="GO:0006233">
    <property type="term" value="P:dTDP biosynthetic process"/>
    <property type="evidence" value="ECO:0007669"/>
    <property type="project" value="InterPro"/>
</dbReference>
<dbReference type="FunFam" id="3.40.50.300:FF:000225">
    <property type="entry name" value="Thymidylate kinase"/>
    <property type="match status" value="1"/>
</dbReference>
<feature type="domain" description="Thymidylate kinase-like" evidence="14">
    <location>
        <begin position="472"/>
        <end position="663"/>
    </location>
</feature>
<comment type="catalytic activity">
    <reaction evidence="9 11">
        <text>dTMP + ATP = dTDP + ADP</text>
        <dbReference type="Rhea" id="RHEA:13517"/>
        <dbReference type="ChEBI" id="CHEBI:30616"/>
        <dbReference type="ChEBI" id="CHEBI:58369"/>
        <dbReference type="ChEBI" id="CHEBI:63528"/>
        <dbReference type="ChEBI" id="CHEBI:456216"/>
        <dbReference type="EC" id="2.7.4.9"/>
    </reaction>
</comment>
<dbReference type="GO" id="GO:0005524">
    <property type="term" value="F:ATP binding"/>
    <property type="evidence" value="ECO:0007669"/>
    <property type="project" value="UniProtKB-UniRule"/>
</dbReference>
<keyword evidence="7 11" id="KW-0418">Kinase</keyword>
<dbReference type="InterPro" id="IPR018094">
    <property type="entry name" value="Thymidylate_kinase"/>
</dbReference>
<dbReference type="InterPro" id="IPR027417">
    <property type="entry name" value="P-loop_NTPase"/>
</dbReference>
<feature type="transmembrane region" description="Helical" evidence="13">
    <location>
        <begin position="54"/>
        <end position="77"/>
    </location>
</feature>
<keyword evidence="13" id="KW-0812">Transmembrane</keyword>
<dbReference type="InterPro" id="IPR018095">
    <property type="entry name" value="Thymidylate_kin_CS"/>
</dbReference>
<dbReference type="SUPFAM" id="SSF52540">
    <property type="entry name" value="P-loop containing nucleoside triphosphate hydrolases"/>
    <property type="match status" value="1"/>
</dbReference>
<gene>
    <name evidence="11 15" type="primary">tmk</name>
    <name evidence="15" type="ORF">GALLR39Z86_14570</name>
</gene>
<dbReference type="EC" id="2.7.4.9" evidence="2 11"/>
<dbReference type="SUPFAM" id="SSF103473">
    <property type="entry name" value="MFS general substrate transporter"/>
    <property type="match status" value="1"/>
</dbReference>
<dbReference type="InterPro" id="IPR011701">
    <property type="entry name" value="MFS"/>
</dbReference>
<feature type="transmembrane region" description="Helical" evidence="13">
    <location>
        <begin position="371"/>
        <end position="396"/>
    </location>
</feature>
<evidence type="ECO:0000256" key="6">
    <source>
        <dbReference type="ARBA" id="ARBA00022741"/>
    </source>
</evidence>
<name>A0A9W6LF55_9ACTN</name>
<feature type="transmembrane region" description="Helical" evidence="13">
    <location>
        <begin position="251"/>
        <end position="275"/>
    </location>
</feature>
<keyword evidence="5 11" id="KW-0545">Nucleotide biosynthesis</keyword>
<dbReference type="PANTHER" id="PTHR10344:SF4">
    <property type="entry name" value="UMP-CMP KINASE 2, MITOCHONDRIAL"/>
    <property type="match status" value="1"/>
</dbReference>
<comment type="function">
    <text evidence="10 11">Phosphorylation of dTMP to form dTDP in both de novo and salvage pathways of dTTP synthesis.</text>
</comment>